<gene>
    <name evidence="3" type="ORF">C8Q69DRAFT_500103</name>
</gene>
<dbReference type="AlphaFoldDB" id="A0A443HP46"/>
<dbReference type="InterPro" id="IPR000210">
    <property type="entry name" value="BTB/POZ_dom"/>
</dbReference>
<dbReference type="InterPro" id="IPR011333">
    <property type="entry name" value="SKP1/BTB/POZ_sf"/>
</dbReference>
<reference evidence="3 4" key="1">
    <citation type="journal article" date="2018" name="Front. Microbiol.">
        <title>Genomic and genetic insights into a cosmopolitan fungus, Paecilomyces variotii (Eurotiales).</title>
        <authorList>
            <person name="Urquhart A.S."/>
            <person name="Mondo S.J."/>
            <person name="Makela M.R."/>
            <person name="Hane J.K."/>
            <person name="Wiebenga A."/>
            <person name="He G."/>
            <person name="Mihaltcheva S."/>
            <person name="Pangilinan J."/>
            <person name="Lipzen A."/>
            <person name="Barry K."/>
            <person name="de Vries R.P."/>
            <person name="Grigoriev I.V."/>
            <person name="Idnurm A."/>
        </authorList>
    </citation>
    <scope>NUCLEOTIDE SEQUENCE [LARGE SCALE GENOMIC DNA]</scope>
    <source>
        <strain evidence="3 4">CBS 101075</strain>
    </source>
</reference>
<evidence type="ECO:0000259" key="2">
    <source>
        <dbReference type="PROSITE" id="PS50097"/>
    </source>
</evidence>
<dbReference type="EMBL" id="RCNU01000009">
    <property type="protein sequence ID" value="RWQ93544.1"/>
    <property type="molecule type" value="Genomic_DNA"/>
</dbReference>
<evidence type="ECO:0000256" key="1">
    <source>
        <dbReference type="SAM" id="MobiDB-lite"/>
    </source>
</evidence>
<keyword evidence="4" id="KW-1185">Reference proteome</keyword>
<comment type="caution">
    <text evidence="3">The sequence shown here is derived from an EMBL/GenBank/DDBJ whole genome shotgun (WGS) entry which is preliminary data.</text>
</comment>
<evidence type="ECO:0000313" key="3">
    <source>
        <dbReference type="EMBL" id="RWQ93544.1"/>
    </source>
</evidence>
<dbReference type="PROSITE" id="PS50097">
    <property type="entry name" value="BTB"/>
    <property type="match status" value="1"/>
</dbReference>
<protein>
    <recommendedName>
        <fullName evidence="2">BTB domain-containing protein</fullName>
    </recommendedName>
</protein>
<dbReference type="STRING" id="264951.A0A443HP46"/>
<proteinExistence type="predicted"/>
<name>A0A443HP46_BYSSP</name>
<feature type="region of interest" description="Disordered" evidence="1">
    <location>
        <begin position="45"/>
        <end position="66"/>
    </location>
</feature>
<evidence type="ECO:0000313" key="4">
    <source>
        <dbReference type="Proteomes" id="UP000283841"/>
    </source>
</evidence>
<dbReference type="RefSeq" id="XP_028483189.1">
    <property type="nucleotide sequence ID" value="XM_028632337.1"/>
</dbReference>
<dbReference type="Gene3D" id="3.30.710.10">
    <property type="entry name" value="Potassium Channel Kv1.1, Chain A"/>
    <property type="match status" value="1"/>
</dbReference>
<accession>A0A443HP46</accession>
<dbReference type="VEuPathDB" id="FungiDB:C8Q69DRAFT_500103"/>
<feature type="domain" description="BTB" evidence="2">
    <location>
        <begin position="69"/>
        <end position="156"/>
    </location>
</feature>
<dbReference type="Proteomes" id="UP000283841">
    <property type="component" value="Unassembled WGS sequence"/>
</dbReference>
<dbReference type="GeneID" id="39601614"/>
<organism evidence="3 4">
    <name type="scientific">Byssochlamys spectabilis</name>
    <name type="common">Paecilomyces variotii</name>
    <dbReference type="NCBI Taxonomy" id="264951"/>
    <lineage>
        <taxon>Eukaryota</taxon>
        <taxon>Fungi</taxon>
        <taxon>Dikarya</taxon>
        <taxon>Ascomycota</taxon>
        <taxon>Pezizomycotina</taxon>
        <taxon>Eurotiomycetes</taxon>
        <taxon>Eurotiomycetidae</taxon>
        <taxon>Eurotiales</taxon>
        <taxon>Thermoascaceae</taxon>
        <taxon>Paecilomyces</taxon>
    </lineage>
</organism>
<sequence>MEKSEYPVSIPDEDYISCPFQKTLESYFAGDAMDQVPEDNAVEHTSMDESGMPFPEPTDSNYHKTDPNGDIILVLNMICPDTNEPTKMKLQVSSSFLASGSLVFQTMFTGGFEEAHRLRENVTSGIKTEIYLPEDNAEAMKELCEIIHHRETKSDSVVSRSLDSVWETIILAQKYDCLRLVVDRFDCYLYRTQKWINSTDMEATVKILVMSSLLGNNIAFRGASEVIIENSTWSLTWIRRFAQRVGAPLNIDRLCDEIEKIREEHLSKIYQGIQDIGTYILKQGHIPASQEESTRLSTTECRAARWLALGETMDAVGMSPYERNGNIKDILRKIKKCGSMKIGGCIGRKCKCKAPDLGSRMVRMVNSIHIKGLELSDFKTEQIDKEPASSVLRIRMD</sequence>
<dbReference type="SUPFAM" id="SSF54695">
    <property type="entry name" value="POZ domain"/>
    <property type="match status" value="1"/>
</dbReference>